<dbReference type="EMBL" id="QNRT01000002">
    <property type="protein sequence ID" value="RBP51007.1"/>
    <property type="molecule type" value="Genomic_DNA"/>
</dbReference>
<gene>
    <name evidence="3" type="ORF">DFR28_102424</name>
</gene>
<feature type="domain" description="TonB C-terminal" evidence="2">
    <location>
        <begin position="290"/>
        <end position="383"/>
    </location>
</feature>
<dbReference type="SUPFAM" id="SSF74653">
    <property type="entry name" value="TolA/TonB C-terminal domain"/>
    <property type="match status" value="1"/>
</dbReference>
<dbReference type="InterPro" id="IPR037682">
    <property type="entry name" value="TonB_C"/>
</dbReference>
<evidence type="ECO:0000259" key="2">
    <source>
        <dbReference type="PROSITE" id="PS52015"/>
    </source>
</evidence>
<sequence>MIKRYSYGKALSIAILALLVHSASAQEVQDSNTAGASTQVAQVAATQSASPTLAQLNANYQQAANAEDWKQAATIANQAYLAGKQLYSTEDPLLADLAGQLGHAQLQLGDTASIDALTQALGIKTRVFGEESEKILPNLMDFGASQVLVGNLDAAKDTFNRALDIAEDTFGKGSTMLAKLSSEAGNAYFNAGEYRLASSYIYDTYDIYKTMFGAFSTKTGDAAYRVAKLKEALGNYSGMALSLKQAVATFPDPTTPANDYERSVHQDLVIAYHASDKPEKATPHVLALARTSKTDTSEPTLVVKPSPSYRGSKLDGFVTIRYDVDQQGFVKNTQLIENEGNRKLVSAAMKALDGYRYIPVFKDGQTISTTGLETKIIFKWDDV</sequence>
<dbReference type="Gene3D" id="1.25.40.10">
    <property type="entry name" value="Tetratricopeptide repeat domain"/>
    <property type="match status" value="1"/>
</dbReference>
<proteinExistence type="predicted"/>
<keyword evidence="1" id="KW-0732">Signal</keyword>
<feature type="signal peptide" evidence="1">
    <location>
        <begin position="1"/>
        <end position="25"/>
    </location>
</feature>
<dbReference type="InterPro" id="IPR011990">
    <property type="entry name" value="TPR-like_helical_dom_sf"/>
</dbReference>
<dbReference type="Gene3D" id="3.30.1150.10">
    <property type="match status" value="1"/>
</dbReference>
<dbReference type="Pfam" id="PF03544">
    <property type="entry name" value="TonB_C"/>
    <property type="match status" value="1"/>
</dbReference>
<evidence type="ECO:0000256" key="1">
    <source>
        <dbReference type="SAM" id="SignalP"/>
    </source>
</evidence>
<protein>
    <submittedName>
        <fullName evidence="3">Outer membrane transport energization protein TonB</fullName>
    </submittedName>
</protein>
<reference evidence="3 4" key="1">
    <citation type="submission" date="2018-06" db="EMBL/GenBank/DDBJ databases">
        <title>Genomic Encyclopedia of Type Strains, Phase IV (KMG-IV): sequencing the most valuable type-strain genomes for metagenomic binning, comparative biology and taxonomic classification.</title>
        <authorList>
            <person name="Goeker M."/>
        </authorList>
    </citation>
    <scope>NUCLEOTIDE SEQUENCE [LARGE SCALE GENOMIC DNA]</scope>
    <source>
        <strain evidence="3 4">DSM 24032</strain>
    </source>
</reference>
<evidence type="ECO:0000313" key="4">
    <source>
        <dbReference type="Proteomes" id="UP000253083"/>
    </source>
</evidence>
<accession>A0A395JMD1</accession>
<keyword evidence="4" id="KW-1185">Reference proteome</keyword>
<name>A0A395JMD1_9GAMM</name>
<dbReference type="GO" id="GO:0055085">
    <property type="term" value="P:transmembrane transport"/>
    <property type="evidence" value="ECO:0007669"/>
    <property type="project" value="InterPro"/>
</dbReference>
<evidence type="ECO:0000313" key="3">
    <source>
        <dbReference type="EMBL" id="RBP51007.1"/>
    </source>
</evidence>
<dbReference type="OrthoDB" id="1628901at2"/>
<organism evidence="3 4">
    <name type="scientific">Arenicella xantha</name>
    <dbReference type="NCBI Taxonomy" id="644221"/>
    <lineage>
        <taxon>Bacteria</taxon>
        <taxon>Pseudomonadati</taxon>
        <taxon>Pseudomonadota</taxon>
        <taxon>Gammaproteobacteria</taxon>
        <taxon>Arenicellales</taxon>
        <taxon>Arenicellaceae</taxon>
        <taxon>Arenicella</taxon>
    </lineage>
</organism>
<dbReference type="SUPFAM" id="SSF48452">
    <property type="entry name" value="TPR-like"/>
    <property type="match status" value="2"/>
</dbReference>
<dbReference type="AlphaFoldDB" id="A0A395JMD1"/>
<dbReference type="PROSITE" id="PS52015">
    <property type="entry name" value="TONB_CTD"/>
    <property type="match status" value="1"/>
</dbReference>
<feature type="chain" id="PRO_5017361514" evidence="1">
    <location>
        <begin position="26"/>
        <end position="383"/>
    </location>
</feature>
<comment type="caution">
    <text evidence="3">The sequence shown here is derived from an EMBL/GenBank/DDBJ whole genome shotgun (WGS) entry which is preliminary data.</text>
</comment>
<dbReference type="Proteomes" id="UP000253083">
    <property type="component" value="Unassembled WGS sequence"/>
</dbReference>
<dbReference type="RefSeq" id="WP_113953812.1">
    <property type="nucleotide sequence ID" value="NZ_QNRT01000002.1"/>
</dbReference>
<dbReference type="InParanoid" id="A0A395JMD1"/>